<dbReference type="OrthoDB" id="9801609at2"/>
<reference evidence="2 3" key="1">
    <citation type="journal article" date="2009" name="Int. J. Syst. Evol. Microbiol.">
        <title>Janibacter hoylei sp. nov., Bacillus isronensis sp. nov. and Bacillus aryabhattai sp. nov., isolated from cryotubes used for collecting air from the upper atmosphere.</title>
        <authorList>
            <person name="Shivaji S."/>
            <person name="Chaturvedi P."/>
            <person name="Begum Z."/>
            <person name="Pindi P.K."/>
            <person name="Manorama R."/>
            <person name="Padmanaban D.A."/>
            <person name="Shouche Y.S."/>
            <person name="Pawar S."/>
            <person name="Vaishampayan P."/>
            <person name="Dutt C.B."/>
            <person name="Datta G.N."/>
            <person name="Manchanda R.K."/>
            <person name="Rao U.R."/>
            <person name="Bhargava P.M."/>
            <person name="Narlikar J.V."/>
        </authorList>
    </citation>
    <scope>NUCLEOTIDE SEQUENCE [LARGE SCALE GENOMIC DNA]</scope>
    <source>
        <strain evidence="2 3">PVAS-1</strain>
    </source>
</reference>
<organism evidence="2 3">
    <name type="scientific">Janibacter hoylei PVAS-1</name>
    <dbReference type="NCBI Taxonomy" id="1210046"/>
    <lineage>
        <taxon>Bacteria</taxon>
        <taxon>Bacillati</taxon>
        <taxon>Actinomycetota</taxon>
        <taxon>Actinomycetes</taxon>
        <taxon>Micrococcales</taxon>
        <taxon>Intrasporangiaceae</taxon>
        <taxon>Janibacter</taxon>
    </lineage>
</organism>
<sequence>MGFVVALNRDRDSYQVPVALAEVGQLDQFVTDYYEGSGLRLPTLGHRHDPAIPPALVTSSMTTVLHQLPYEVANRRGPAEFPTYRVEKALGAATARVARRSRESSLLLYSGSALEAFRGPSTGQRILFQYHPGPAYLEGIMDGLDELEHAGDWAPQSEVVDPRMEVRHRGEVEAADSYLCASTLTARGLIHNGADPALVSVVPYGCPPPTTLPKPAPGDRVRFLFVGKGSQRKGVHLLLEAWQQASLDDADLVLVANFTDPEIERIAKSAPGVAILSKLSREDLAREFVAADTFVLPSLLEGFGLVLGEALAHGCRIIATSHTGLVDLDLPDELATVIEPGRVQPIVEALQAARSTAQAERPYHELALEYAARVSWESFRAGIRRAAGCSDVVVP</sequence>
<dbReference type="EMBL" id="PIPF01000004">
    <property type="protein sequence ID" value="RWU84472.1"/>
    <property type="molecule type" value="Genomic_DNA"/>
</dbReference>
<dbReference type="GO" id="GO:0016757">
    <property type="term" value="F:glycosyltransferase activity"/>
    <property type="evidence" value="ECO:0007669"/>
    <property type="project" value="TreeGrafter"/>
</dbReference>
<dbReference type="InterPro" id="IPR050194">
    <property type="entry name" value="Glycosyltransferase_grp1"/>
</dbReference>
<dbReference type="CDD" id="cd03801">
    <property type="entry name" value="GT4_PimA-like"/>
    <property type="match status" value="1"/>
</dbReference>
<gene>
    <name evidence="2" type="ORF">CWN80_04820</name>
</gene>
<proteinExistence type="predicted"/>
<keyword evidence="3" id="KW-1185">Reference proteome</keyword>
<evidence type="ECO:0000313" key="3">
    <source>
        <dbReference type="Proteomes" id="UP000288711"/>
    </source>
</evidence>
<name>A0A444B7U6_9MICO</name>
<evidence type="ECO:0000256" key="1">
    <source>
        <dbReference type="ARBA" id="ARBA00021292"/>
    </source>
</evidence>
<dbReference type="PANTHER" id="PTHR45947:SF3">
    <property type="entry name" value="SULFOQUINOVOSYL TRANSFERASE SQD2"/>
    <property type="match status" value="1"/>
</dbReference>
<dbReference type="Gene3D" id="3.40.50.2000">
    <property type="entry name" value="Glycogen Phosphorylase B"/>
    <property type="match status" value="2"/>
</dbReference>
<accession>A0A444B7U6</accession>
<keyword evidence="2" id="KW-0808">Transferase</keyword>
<dbReference type="Proteomes" id="UP000288711">
    <property type="component" value="Unassembled WGS sequence"/>
</dbReference>
<dbReference type="Pfam" id="PF13692">
    <property type="entry name" value="Glyco_trans_1_4"/>
    <property type="match status" value="1"/>
</dbReference>
<dbReference type="SUPFAM" id="SSF53756">
    <property type="entry name" value="UDP-Glycosyltransferase/glycogen phosphorylase"/>
    <property type="match status" value="1"/>
</dbReference>
<evidence type="ECO:0000313" key="2">
    <source>
        <dbReference type="EMBL" id="RWU84472.1"/>
    </source>
</evidence>
<dbReference type="PANTHER" id="PTHR45947">
    <property type="entry name" value="SULFOQUINOVOSYL TRANSFERASE SQD2"/>
    <property type="match status" value="1"/>
</dbReference>
<dbReference type="AlphaFoldDB" id="A0A444B7U6"/>
<protein>
    <recommendedName>
        <fullName evidence="1">D-inositol 3-phosphate glycosyltransferase</fullName>
    </recommendedName>
</protein>
<comment type="caution">
    <text evidence="2">The sequence shown here is derived from an EMBL/GenBank/DDBJ whole genome shotgun (WGS) entry which is preliminary data.</text>
</comment>
<dbReference type="RefSeq" id="WP_051987871.1">
    <property type="nucleotide sequence ID" value="NZ_ALWX01000017.1"/>
</dbReference>